<dbReference type="Proteomes" id="UP000556620">
    <property type="component" value="Unassembled WGS sequence"/>
</dbReference>
<evidence type="ECO:0000256" key="1">
    <source>
        <dbReference type="SAM" id="MobiDB-lite"/>
    </source>
</evidence>
<dbReference type="AlphaFoldDB" id="A0A7W2PRI4"/>
<protein>
    <submittedName>
        <fullName evidence="2">Uncharacterized protein</fullName>
    </submittedName>
</protein>
<feature type="region of interest" description="Disordered" evidence="1">
    <location>
        <begin position="1"/>
        <end position="93"/>
    </location>
</feature>
<reference evidence="2 3" key="1">
    <citation type="submission" date="2020-07" db="EMBL/GenBank/DDBJ databases">
        <title>Diversity of carbapenemase encoding genes among Pseudomonas putida group clinical isolates in a tertiary Brazilian hospital.</title>
        <authorList>
            <person name="Alberto-Lei F."/>
            <person name="Nodari C.S."/>
            <person name="Streling A.P."/>
            <person name="Paulino J.T."/>
            <person name="Bessa-Neto F.O."/>
            <person name="Cayo R."/>
            <person name="Gales A.C."/>
        </authorList>
    </citation>
    <scope>NUCLEOTIDE SEQUENCE [LARGE SCALE GENOMIC DNA]</scope>
    <source>
        <strain evidence="2 3">14535</strain>
    </source>
</reference>
<feature type="compositionally biased region" description="Low complexity" evidence="1">
    <location>
        <begin position="109"/>
        <end position="124"/>
    </location>
</feature>
<gene>
    <name evidence="2" type="ORF">H4C44_02695</name>
</gene>
<proteinExistence type="predicted"/>
<evidence type="ECO:0000313" key="2">
    <source>
        <dbReference type="EMBL" id="MBA6058087.1"/>
    </source>
</evidence>
<accession>A0A7W2PRI4</accession>
<evidence type="ECO:0000313" key="3">
    <source>
        <dbReference type="Proteomes" id="UP000556620"/>
    </source>
</evidence>
<dbReference type="RefSeq" id="WP_182366169.1">
    <property type="nucleotide sequence ID" value="NZ_JACGCU010000003.1"/>
</dbReference>
<name>A0A7W2PRI4_9PSED</name>
<organism evidence="2 3">
    <name type="scientific">Pseudomonas juntendi</name>
    <dbReference type="NCBI Taxonomy" id="2666183"/>
    <lineage>
        <taxon>Bacteria</taxon>
        <taxon>Pseudomonadati</taxon>
        <taxon>Pseudomonadota</taxon>
        <taxon>Gammaproteobacteria</taxon>
        <taxon>Pseudomonadales</taxon>
        <taxon>Pseudomonadaceae</taxon>
        <taxon>Pseudomonas</taxon>
    </lineage>
</organism>
<feature type="compositionally biased region" description="Polar residues" evidence="1">
    <location>
        <begin position="127"/>
        <end position="137"/>
    </location>
</feature>
<feature type="region of interest" description="Disordered" evidence="1">
    <location>
        <begin position="109"/>
        <end position="140"/>
    </location>
</feature>
<comment type="caution">
    <text evidence="2">The sequence shown here is derived from an EMBL/GenBank/DDBJ whole genome shotgun (WGS) entry which is preliminary data.</text>
</comment>
<dbReference type="EMBL" id="JACGCU010000003">
    <property type="protein sequence ID" value="MBA6058087.1"/>
    <property type="molecule type" value="Genomic_DNA"/>
</dbReference>
<sequence length="183" mass="18263">MARKQETPASTADAKNPVSTVDSTDGPPEGDSLLSPATAHPPASGDPGDSGDSGDSGAPATARAPAEGSGVVPAQGQAVAGTGSDVVTGDQGASSGIAATDAALSEDASQAASTLADSSTSADQLAQEGQANPNPATLQIYPLRSYMDEGELRRRGGPAYTVPRRHADELVQRNLASLEPLKE</sequence>